<keyword evidence="10" id="KW-1185">Reference proteome</keyword>
<dbReference type="SUPFAM" id="SSF103473">
    <property type="entry name" value="MFS general substrate transporter"/>
    <property type="match status" value="1"/>
</dbReference>
<keyword evidence="2" id="KW-0813">Transport</keyword>
<feature type="transmembrane region" description="Helical" evidence="7">
    <location>
        <begin position="359"/>
        <end position="379"/>
    </location>
</feature>
<feature type="transmembrane region" description="Helical" evidence="7">
    <location>
        <begin position="151"/>
        <end position="172"/>
    </location>
</feature>
<dbReference type="EMBL" id="KQ965785">
    <property type="protein sequence ID" value="KXS12728.1"/>
    <property type="molecule type" value="Genomic_DNA"/>
</dbReference>
<sequence>MASSNPENGCSIDSAPSDGEQLVSSAEAVRVERFTERKKAVIIAVASLATTLYFLEPLPDIQESLNTTDIMGNLTVTVYSLSSAIMPIIWASISDRYGRRPVYIWTNVVCLVAAICIGLRFLQGAGTSSAFSILAGTISDLYPIHQRGRAYGYSSVGTVLGAVMGPAVGGLITDSLGWRNLFTFVAEATGLEIILLYFFVPETLVRNKTILVQSEQPAALPTSNGKARPAPDPTVLDNILRVLKTLKVLRYPFVATIVYSRVPRWIRSGALADIDIERSARRHNGQLRPEDRLWQAAFGLATLMTGLVMVGWCYDFAVNYRIPNTVAFTIIGFGGAMSLNPAGTYIIDIFPDEAATVSFISYMLRNLVASIAPAVASLIEEKGGIGWQYTTWALGIFSACIGMLWTTQRGYHVRTSHEEWSRPSSSVVVKFNDETVLKARMDTPSLSEGSKTIRNLTVPGTDKSDQTLGGTETD</sequence>
<dbReference type="OrthoDB" id="3936150at2759"/>
<protein>
    <submittedName>
        <fullName evidence="9">MFS general substrate transporter</fullName>
    </submittedName>
</protein>
<feature type="compositionally biased region" description="Polar residues" evidence="6">
    <location>
        <begin position="445"/>
        <end position="455"/>
    </location>
</feature>
<dbReference type="Pfam" id="PF07690">
    <property type="entry name" value="MFS_1"/>
    <property type="match status" value="1"/>
</dbReference>
<feature type="transmembrane region" description="Helical" evidence="7">
    <location>
        <begin position="326"/>
        <end position="347"/>
    </location>
</feature>
<dbReference type="Proteomes" id="UP000070544">
    <property type="component" value="Unassembled WGS sequence"/>
</dbReference>
<feature type="transmembrane region" description="Helical" evidence="7">
    <location>
        <begin position="293"/>
        <end position="314"/>
    </location>
</feature>
<feature type="transmembrane region" description="Helical" evidence="7">
    <location>
        <begin position="178"/>
        <end position="200"/>
    </location>
</feature>
<gene>
    <name evidence="9" type="ORF">M427DRAFT_137054</name>
</gene>
<evidence type="ECO:0000256" key="7">
    <source>
        <dbReference type="SAM" id="Phobius"/>
    </source>
</evidence>
<dbReference type="GO" id="GO:0005886">
    <property type="term" value="C:plasma membrane"/>
    <property type="evidence" value="ECO:0007669"/>
    <property type="project" value="TreeGrafter"/>
</dbReference>
<feature type="transmembrane region" description="Helical" evidence="7">
    <location>
        <begin position="102"/>
        <end position="122"/>
    </location>
</feature>
<dbReference type="GO" id="GO:0022857">
    <property type="term" value="F:transmembrane transporter activity"/>
    <property type="evidence" value="ECO:0007669"/>
    <property type="project" value="InterPro"/>
</dbReference>
<dbReference type="InterPro" id="IPR036259">
    <property type="entry name" value="MFS_trans_sf"/>
</dbReference>
<dbReference type="PROSITE" id="PS50850">
    <property type="entry name" value="MFS"/>
    <property type="match status" value="1"/>
</dbReference>
<dbReference type="InterPro" id="IPR011701">
    <property type="entry name" value="MFS"/>
</dbReference>
<dbReference type="Gene3D" id="1.20.1250.20">
    <property type="entry name" value="MFS general substrate transporter like domains"/>
    <property type="match status" value="1"/>
</dbReference>
<feature type="domain" description="Major facilitator superfamily (MFS) profile" evidence="8">
    <location>
        <begin position="1"/>
        <end position="204"/>
    </location>
</feature>
<name>A0A139A7S5_GONPJ</name>
<evidence type="ECO:0000256" key="4">
    <source>
        <dbReference type="ARBA" id="ARBA00022989"/>
    </source>
</evidence>
<comment type="subcellular location">
    <subcellularLocation>
        <location evidence="1">Membrane</location>
        <topology evidence="1">Multi-pass membrane protein</topology>
    </subcellularLocation>
</comment>
<feature type="region of interest" description="Disordered" evidence="6">
    <location>
        <begin position="445"/>
        <end position="474"/>
    </location>
</feature>
<dbReference type="AlphaFoldDB" id="A0A139A7S5"/>
<keyword evidence="5 7" id="KW-0472">Membrane</keyword>
<evidence type="ECO:0000256" key="6">
    <source>
        <dbReference type="SAM" id="MobiDB-lite"/>
    </source>
</evidence>
<evidence type="ECO:0000313" key="9">
    <source>
        <dbReference type="EMBL" id="KXS12728.1"/>
    </source>
</evidence>
<keyword evidence="4 7" id="KW-1133">Transmembrane helix</keyword>
<evidence type="ECO:0000259" key="8">
    <source>
        <dbReference type="PROSITE" id="PS50850"/>
    </source>
</evidence>
<evidence type="ECO:0000313" key="10">
    <source>
        <dbReference type="Proteomes" id="UP000070544"/>
    </source>
</evidence>
<evidence type="ECO:0000256" key="3">
    <source>
        <dbReference type="ARBA" id="ARBA00022692"/>
    </source>
</evidence>
<feature type="transmembrane region" description="Helical" evidence="7">
    <location>
        <begin position="40"/>
        <end position="58"/>
    </location>
</feature>
<dbReference type="PANTHER" id="PTHR23502:SF132">
    <property type="entry name" value="POLYAMINE TRANSPORTER 2-RELATED"/>
    <property type="match status" value="1"/>
</dbReference>
<accession>A0A139A7S5</accession>
<reference evidence="9 10" key="1">
    <citation type="journal article" date="2015" name="Genome Biol. Evol.">
        <title>Phylogenomic analyses indicate that early fungi evolved digesting cell walls of algal ancestors of land plants.</title>
        <authorList>
            <person name="Chang Y."/>
            <person name="Wang S."/>
            <person name="Sekimoto S."/>
            <person name="Aerts A.L."/>
            <person name="Choi C."/>
            <person name="Clum A."/>
            <person name="LaButti K.M."/>
            <person name="Lindquist E.A."/>
            <person name="Yee Ngan C."/>
            <person name="Ohm R.A."/>
            <person name="Salamov A.A."/>
            <person name="Grigoriev I.V."/>
            <person name="Spatafora J.W."/>
            <person name="Berbee M.L."/>
        </authorList>
    </citation>
    <scope>NUCLEOTIDE SEQUENCE [LARGE SCALE GENOMIC DNA]</scope>
    <source>
        <strain evidence="9 10">JEL478</strain>
    </source>
</reference>
<evidence type="ECO:0000256" key="2">
    <source>
        <dbReference type="ARBA" id="ARBA00022448"/>
    </source>
</evidence>
<dbReference type="PRINTS" id="PR01036">
    <property type="entry name" value="TCRTETB"/>
</dbReference>
<feature type="transmembrane region" description="Helical" evidence="7">
    <location>
        <begin position="385"/>
        <end position="405"/>
    </location>
</feature>
<keyword evidence="3 7" id="KW-0812">Transmembrane</keyword>
<proteinExistence type="predicted"/>
<dbReference type="InterPro" id="IPR020846">
    <property type="entry name" value="MFS_dom"/>
</dbReference>
<evidence type="ECO:0000256" key="5">
    <source>
        <dbReference type="ARBA" id="ARBA00023136"/>
    </source>
</evidence>
<dbReference type="PANTHER" id="PTHR23502">
    <property type="entry name" value="MAJOR FACILITATOR SUPERFAMILY"/>
    <property type="match status" value="1"/>
</dbReference>
<feature type="transmembrane region" description="Helical" evidence="7">
    <location>
        <begin position="128"/>
        <end position="144"/>
    </location>
</feature>
<feature type="transmembrane region" description="Helical" evidence="7">
    <location>
        <begin position="70"/>
        <end position="90"/>
    </location>
</feature>
<dbReference type="OMA" id="NTVAFTI"/>
<dbReference type="Gene3D" id="1.20.1720.10">
    <property type="entry name" value="Multidrug resistance protein D"/>
    <property type="match status" value="1"/>
</dbReference>
<evidence type="ECO:0000256" key="1">
    <source>
        <dbReference type="ARBA" id="ARBA00004141"/>
    </source>
</evidence>
<organism evidence="9 10">
    <name type="scientific">Gonapodya prolifera (strain JEL478)</name>
    <name type="common">Monoblepharis prolifera</name>
    <dbReference type="NCBI Taxonomy" id="1344416"/>
    <lineage>
        <taxon>Eukaryota</taxon>
        <taxon>Fungi</taxon>
        <taxon>Fungi incertae sedis</taxon>
        <taxon>Chytridiomycota</taxon>
        <taxon>Chytridiomycota incertae sedis</taxon>
        <taxon>Monoblepharidomycetes</taxon>
        <taxon>Monoblepharidales</taxon>
        <taxon>Gonapodyaceae</taxon>
        <taxon>Gonapodya</taxon>
    </lineage>
</organism>
<dbReference type="STRING" id="1344416.A0A139A7S5"/>